<evidence type="ECO:0000313" key="10">
    <source>
        <dbReference type="Proteomes" id="UP000004931"/>
    </source>
</evidence>
<dbReference type="InterPro" id="IPR019127">
    <property type="entry name" value="Exosortase"/>
</dbReference>
<keyword evidence="7 8" id="KW-0472">Membrane</keyword>
<dbReference type="NCBIfam" id="TIGR02602">
    <property type="entry name" value="8TM_EpsH"/>
    <property type="match status" value="1"/>
</dbReference>
<name>A0YGG1_9GAMM</name>
<dbReference type="InterPro" id="IPR013426">
    <property type="entry name" value="EpsH-like"/>
</dbReference>
<evidence type="ECO:0000256" key="4">
    <source>
        <dbReference type="ARBA" id="ARBA00022692"/>
    </source>
</evidence>
<keyword evidence="6 8" id="KW-1133">Transmembrane helix</keyword>
<comment type="caution">
    <text evidence="9">The sequence shown here is derived from an EMBL/GenBank/DDBJ whole genome shotgun (WGS) entry which is preliminary data.</text>
</comment>
<dbReference type="GO" id="GO:0008233">
    <property type="term" value="F:peptidase activity"/>
    <property type="evidence" value="ECO:0007669"/>
    <property type="project" value="UniProtKB-KW"/>
</dbReference>
<keyword evidence="3" id="KW-0645">Protease</keyword>
<sequence>MATYRNFALVAAIVIVAFYQTLVDLMGNWLKFDESQSHGLIIIALFIHLFTGQLKQLPSPPATPNWLGLMGLSASSLVWCLAAMLNIEAIEQLILLPILFFLCWSSLGLRSTVTLTPSIALLIFAIPIWDYLTPTLIDASSYVVMTLIQLSSITAFIDGNSIYLPHGRIDIADGCSGLRYFIIAIALAYYLILTSKTTHLTKVKVLGIAIALGLFTNWLRIYIIIMVAHFTEMESSLVKDHELFGWFLFFIVCLPLVYFARSLPHYEPTTPSATSAGVTKLTLVVSVIALTSGPLLYQLMNTKVTAPNLGNWQQLGYQQLSSPTNGPFQLPPSNLNLRKQSGATLRDVAIHWQNSQDSDLVPYIANSLNRDYWTQLQTSTLQTPKQQSLQLNLYNRKATNQYRCTVSWYRVGGMETTHYNIAKLLQIPALLSQHNQFSAAVISINSETANCDPHQQQLIDAAIETHNDIVQLTGLTEQ</sequence>
<evidence type="ECO:0000256" key="8">
    <source>
        <dbReference type="SAM" id="Phobius"/>
    </source>
</evidence>
<feature type="transmembrane region" description="Helical" evidence="8">
    <location>
        <begin position="281"/>
        <end position="300"/>
    </location>
</feature>
<dbReference type="STRING" id="247633.GP2143_01115"/>
<feature type="transmembrane region" description="Helical" evidence="8">
    <location>
        <begin position="205"/>
        <end position="231"/>
    </location>
</feature>
<evidence type="ECO:0000256" key="5">
    <source>
        <dbReference type="ARBA" id="ARBA00022801"/>
    </source>
</evidence>
<feature type="transmembrane region" description="Helical" evidence="8">
    <location>
        <begin position="139"/>
        <end position="157"/>
    </location>
</feature>
<keyword evidence="2" id="KW-1003">Cell membrane</keyword>
<dbReference type="GO" id="GO:0006508">
    <property type="term" value="P:proteolysis"/>
    <property type="evidence" value="ECO:0007669"/>
    <property type="project" value="UniProtKB-KW"/>
</dbReference>
<dbReference type="OrthoDB" id="9797363at2"/>
<feature type="transmembrane region" description="Helical" evidence="8">
    <location>
        <begin position="115"/>
        <end position="132"/>
    </location>
</feature>
<evidence type="ECO:0008006" key="11">
    <source>
        <dbReference type="Google" id="ProtNLM"/>
    </source>
</evidence>
<reference evidence="9 10" key="1">
    <citation type="journal article" date="2010" name="J. Bacteriol.">
        <title>Genome sequence of the oligotrophic marine Gammaproteobacterium HTCC2143, isolated from the Oregon Coast.</title>
        <authorList>
            <person name="Oh H.M."/>
            <person name="Kang I."/>
            <person name="Ferriera S."/>
            <person name="Giovannoni S.J."/>
            <person name="Cho J.C."/>
        </authorList>
    </citation>
    <scope>NUCLEOTIDE SEQUENCE [LARGE SCALE GENOMIC DNA]</scope>
    <source>
        <strain evidence="9 10">HTCC2143</strain>
    </source>
</reference>
<evidence type="ECO:0000256" key="7">
    <source>
        <dbReference type="ARBA" id="ARBA00023136"/>
    </source>
</evidence>
<dbReference type="NCBIfam" id="TIGR04178">
    <property type="entry name" value="exo_archaeo"/>
    <property type="match status" value="1"/>
</dbReference>
<evidence type="ECO:0000256" key="2">
    <source>
        <dbReference type="ARBA" id="ARBA00022475"/>
    </source>
</evidence>
<accession>A0YGG1</accession>
<dbReference type="EMBL" id="AAVT01000011">
    <property type="protein sequence ID" value="EAW30002.1"/>
    <property type="molecule type" value="Genomic_DNA"/>
</dbReference>
<organism evidence="9 10">
    <name type="scientific">marine gamma proteobacterium HTCC2143</name>
    <dbReference type="NCBI Taxonomy" id="247633"/>
    <lineage>
        <taxon>Bacteria</taxon>
        <taxon>Pseudomonadati</taxon>
        <taxon>Pseudomonadota</taxon>
        <taxon>Gammaproteobacteria</taxon>
        <taxon>Cellvibrionales</taxon>
        <taxon>Spongiibacteraceae</taxon>
        <taxon>BD1-7 clade</taxon>
    </lineage>
</organism>
<gene>
    <name evidence="9" type="ORF">GP2143_01115</name>
</gene>
<evidence type="ECO:0000256" key="1">
    <source>
        <dbReference type="ARBA" id="ARBA00004651"/>
    </source>
</evidence>
<proteinExistence type="predicted"/>
<dbReference type="eggNOG" id="COG1269">
    <property type="taxonomic scope" value="Bacteria"/>
</dbReference>
<evidence type="ECO:0000256" key="6">
    <source>
        <dbReference type="ARBA" id="ARBA00022989"/>
    </source>
</evidence>
<comment type="subcellular location">
    <subcellularLocation>
        <location evidence="1">Cell membrane</location>
        <topology evidence="1">Multi-pass membrane protein</topology>
    </subcellularLocation>
</comment>
<keyword evidence="5" id="KW-0378">Hydrolase</keyword>
<dbReference type="InterPro" id="IPR026392">
    <property type="entry name" value="Exo/Archaeosortase_dom"/>
</dbReference>
<protein>
    <recommendedName>
        <fullName evidence="11">Methanolan biosynthesis EpsI domain-containing protein</fullName>
    </recommendedName>
</protein>
<dbReference type="AlphaFoldDB" id="A0YGG1"/>
<dbReference type="Proteomes" id="UP000004931">
    <property type="component" value="Unassembled WGS sequence"/>
</dbReference>
<dbReference type="GO" id="GO:0005886">
    <property type="term" value="C:plasma membrane"/>
    <property type="evidence" value="ECO:0007669"/>
    <property type="project" value="UniProtKB-SubCell"/>
</dbReference>
<feature type="transmembrane region" description="Helical" evidence="8">
    <location>
        <begin position="6"/>
        <end position="25"/>
    </location>
</feature>
<feature type="transmembrane region" description="Helical" evidence="8">
    <location>
        <begin position="177"/>
        <end position="193"/>
    </location>
</feature>
<feature type="transmembrane region" description="Helical" evidence="8">
    <location>
        <begin position="243"/>
        <end position="260"/>
    </location>
</feature>
<evidence type="ECO:0000256" key="3">
    <source>
        <dbReference type="ARBA" id="ARBA00022670"/>
    </source>
</evidence>
<evidence type="ECO:0000313" key="9">
    <source>
        <dbReference type="EMBL" id="EAW30002.1"/>
    </source>
</evidence>
<keyword evidence="4 8" id="KW-0812">Transmembrane</keyword>
<keyword evidence="10" id="KW-1185">Reference proteome</keyword>
<dbReference type="Pfam" id="PF09721">
    <property type="entry name" value="Exosortase_EpsH"/>
    <property type="match status" value="1"/>
</dbReference>